<feature type="region of interest" description="Disordered" evidence="1">
    <location>
        <begin position="39"/>
        <end position="66"/>
    </location>
</feature>
<organism evidence="2 3">
    <name type="scientific">Caerostris darwini</name>
    <dbReference type="NCBI Taxonomy" id="1538125"/>
    <lineage>
        <taxon>Eukaryota</taxon>
        <taxon>Metazoa</taxon>
        <taxon>Ecdysozoa</taxon>
        <taxon>Arthropoda</taxon>
        <taxon>Chelicerata</taxon>
        <taxon>Arachnida</taxon>
        <taxon>Araneae</taxon>
        <taxon>Araneomorphae</taxon>
        <taxon>Entelegynae</taxon>
        <taxon>Araneoidea</taxon>
        <taxon>Araneidae</taxon>
        <taxon>Caerostris</taxon>
    </lineage>
</organism>
<feature type="compositionally biased region" description="Polar residues" evidence="1">
    <location>
        <begin position="39"/>
        <end position="51"/>
    </location>
</feature>
<proteinExistence type="predicted"/>
<keyword evidence="3" id="KW-1185">Reference proteome</keyword>
<reference evidence="2 3" key="1">
    <citation type="submission" date="2021-06" db="EMBL/GenBank/DDBJ databases">
        <title>Caerostris darwini draft genome.</title>
        <authorList>
            <person name="Kono N."/>
            <person name="Arakawa K."/>
        </authorList>
    </citation>
    <scope>NUCLEOTIDE SEQUENCE [LARGE SCALE GENOMIC DNA]</scope>
</reference>
<accession>A0AAV4QXS4</accession>
<evidence type="ECO:0000256" key="1">
    <source>
        <dbReference type="SAM" id="MobiDB-lite"/>
    </source>
</evidence>
<dbReference type="EMBL" id="BPLQ01005269">
    <property type="protein sequence ID" value="GIY13666.1"/>
    <property type="molecule type" value="Genomic_DNA"/>
</dbReference>
<evidence type="ECO:0000313" key="3">
    <source>
        <dbReference type="Proteomes" id="UP001054837"/>
    </source>
</evidence>
<dbReference type="AlphaFoldDB" id="A0AAV4QXS4"/>
<dbReference type="Proteomes" id="UP001054837">
    <property type="component" value="Unassembled WGS sequence"/>
</dbReference>
<feature type="region of interest" description="Disordered" evidence="1">
    <location>
        <begin position="78"/>
        <end position="103"/>
    </location>
</feature>
<sequence length="146" mass="15954">MEVSSPTRVFSLRIPVIPFSEREKYAQLVNDAKYTLSSGVTSGPQTGSCNDAKNAGLVKKRGHSSSVQESIDAEIFRSHLEEPRPRLPATDSKAAAASQNKCPPASLPQNMGFAFFSPADRRIHKSAWNNILFAVSRQGSCDFILE</sequence>
<protein>
    <submittedName>
        <fullName evidence="2">Uncharacterized protein</fullName>
    </submittedName>
</protein>
<gene>
    <name evidence="2" type="ORF">CDAR_199901</name>
</gene>
<name>A0AAV4QXS4_9ARAC</name>
<evidence type="ECO:0000313" key="2">
    <source>
        <dbReference type="EMBL" id="GIY13666.1"/>
    </source>
</evidence>
<comment type="caution">
    <text evidence="2">The sequence shown here is derived from an EMBL/GenBank/DDBJ whole genome shotgun (WGS) entry which is preliminary data.</text>
</comment>